<dbReference type="SUPFAM" id="SSF89942">
    <property type="entry name" value="eEF1-gamma domain"/>
    <property type="match status" value="1"/>
</dbReference>
<dbReference type="EMBL" id="JAULJE010000009">
    <property type="protein sequence ID" value="KAK1338659.1"/>
    <property type="molecule type" value="Genomic_DNA"/>
</dbReference>
<protein>
    <recommendedName>
        <fullName evidence="2">EF-1-gamma C-terminal domain-containing protein</fullName>
    </recommendedName>
</protein>
<sequence>MDEYEQVLVAEPIAKDPFPHLPRSTFVLDKFKLKYCNKELLSLALPYFWEHFDKDSRSLRYSEYCFPEELTQTFMICNLITGMFQWLDKLRKNSFASAILFETNRSSISGVWVFQGQELAFPLTPDWQVDY</sequence>
<dbReference type="GO" id="GO:0005737">
    <property type="term" value="C:cytoplasm"/>
    <property type="evidence" value="ECO:0007669"/>
    <property type="project" value="TreeGrafter"/>
</dbReference>
<reference evidence="3" key="1">
    <citation type="submission" date="2023-06" db="EMBL/GenBank/DDBJ databases">
        <title>Reference genome for the Northern bat (Eptesicus nilssonii), a most northern bat species.</title>
        <authorList>
            <person name="Laine V.N."/>
            <person name="Pulliainen A.T."/>
            <person name="Lilley T.M."/>
        </authorList>
    </citation>
    <scope>NUCLEOTIDE SEQUENCE</scope>
    <source>
        <strain evidence="3">BLF_Eptnil</strain>
        <tissue evidence="3">Kidney</tissue>
    </source>
</reference>
<feature type="domain" description="EF-1-gamma C-terminal" evidence="2">
    <location>
        <begin position="14"/>
        <end position="131"/>
    </location>
</feature>
<accession>A0AA40HWG9</accession>
<name>A0AA40HWG9_CNENI</name>
<dbReference type="PANTHER" id="PTHR43986:SF1">
    <property type="entry name" value="ELONGATION FACTOR 1-GAMMA"/>
    <property type="match status" value="1"/>
</dbReference>
<evidence type="ECO:0000313" key="3">
    <source>
        <dbReference type="EMBL" id="KAK1338659.1"/>
    </source>
</evidence>
<dbReference type="GO" id="GO:0005634">
    <property type="term" value="C:nucleus"/>
    <property type="evidence" value="ECO:0007669"/>
    <property type="project" value="TreeGrafter"/>
</dbReference>
<evidence type="ECO:0000313" key="4">
    <source>
        <dbReference type="Proteomes" id="UP001177744"/>
    </source>
</evidence>
<dbReference type="Pfam" id="PF00647">
    <property type="entry name" value="EF1G"/>
    <property type="match status" value="1"/>
</dbReference>
<dbReference type="AlphaFoldDB" id="A0AA40HWG9"/>
<dbReference type="InterPro" id="IPR001662">
    <property type="entry name" value="EF1B_G_C"/>
</dbReference>
<evidence type="ECO:0000256" key="1">
    <source>
        <dbReference type="PROSITE-ProRule" id="PRU00519"/>
    </source>
</evidence>
<keyword evidence="1" id="KW-0648">Protein biosynthesis</keyword>
<dbReference type="SMART" id="SM01183">
    <property type="entry name" value="EF1G"/>
    <property type="match status" value="1"/>
</dbReference>
<keyword evidence="1" id="KW-0251">Elongation factor</keyword>
<evidence type="ECO:0000259" key="2">
    <source>
        <dbReference type="PROSITE" id="PS50040"/>
    </source>
</evidence>
<dbReference type="GO" id="GO:0003746">
    <property type="term" value="F:translation elongation factor activity"/>
    <property type="evidence" value="ECO:0007669"/>
    <property type="project" value="UniProtKB-UniRule"/>
</dbReference>
<comment type="caution">
    <text evidence="3">The sequence shown here is derived from an EMBL/GenBank/DDBJ whole genome shotgun (WGS) entry which is preliminary data.</text>
</comment>
<dbReference type="InterPro" id="IPR036433">
    <property type="entry name" value="EF1B_G_C_sf"/>
</dbReference>
<dbReference type="PANTHER" id="PTHR43986">
    <property type="entry name" value="ELONGATION FACTOR 1-GAMMA"/>
    <property type="match status" value="1"/>
</dbReference>
<proteinExistence type="predicted"/>
<keyword evidence="4" id="KW-1185">Reference proteome</keyword>
<organism evidence="3 4">
    <name type="scientific">Cnephaeus nilssonii</name>
    <name type="common">Northern bat</name>
    <name type="synonym">Eptesicus nilssonii</name>
    <dbReference type="NCBI Taxonomy" id="3371016"/>
    <lineage>
        <taxon>Eukaryota</taxon>
        <taxon>Metazoa</taxon>
        <taxon>Chordata</taxon>
        <taxon>Craniata</taxon>
        <taxon>Vertebrata</taxon>
        <taxon>Euteleostomi</taxon>
        <taxon>Mammalia</taxon>
        <taxon>Eutheria</taxon>
        <taxon>Laurasiatheria</taxon>
        <taxon>Chiroptera</taxon>
        <taxon>Yangochiroptera</taxon>
        <taxon>Vespertilionidae</taxon>
        <taxon>Cnephaeus</taxon>
    </lineage>
</organism>
<dbReference type="Proteomes" id="UP001177744">
    <property type="component" value="Unassembled WGS sequence"/>
</dbReference>
<gene>
    <name evidence="3" type="ORF">QTO34_019314</name>
</gene>
<dbReference type="Gene3D" id="3.30.70.1010">
    <property type="entry name" value="Translation elongation factor EF1B, gamma chain, conserved domain"/>
    <property type="match status" value="1"/>
</dbReference>
<dbReference type="PROSITE" id="PS50040">
    <property type="entry name" value="EF1G_C"/>
    <property type="match status" value="1"/>
</dbReference>
<dbReference type="InterPro" id="IPR050802">
    <property type="entry name" value="EF-GSTs"/>
</dbReference>